<dbReference type="InterPro" id="IPR018004">
    <property type="entry name" value="KilA/APSES_HTH"/>
</dbReference>
<dbReference type="Proteomes" id="UP000479300">
    <property type="component" value="Unassembled WGS sequence"/>
</dbReference>
<name>A0A6L9JRF6_PHOLM</name>
<proteinExistence type="predicted"/>
<comment type="caution">
    <text evidence="1">The sequence shown here is derived from an EMBL/GenBank/DDBJ whole genome shotgun (WGS) entry which is preliminary data.</text>
</comment>
<evidence type="ECO:0000313" key="2">
    <source>
        <dbReference type="Proteomes" id="UP000479300"/>
    </source>
</evidence>
<organism evidence="1 2">
    <name type="scientific">Photorhabdus laumondii subsp. laumondii</name>
    <name type="common">Photorhabdus luminescens subsp. laumondii</name>
    <dbReference type="NCBI Taxonomy" id="141679"/>
    <lineage>
        <taxon>Bacteria</taxon>
        <taxon>Pseudomonadati</taxon>
        <taxon>Pseudomonadota</taxon>
        <taxon>Gammaproteobacteria</taxon>
        <taxon>Enterobacterales</taxon>
        <taxon>Morganellaceae</taxon>
        <taxon>Photorhabdus</taxon>
    </lineage>
</organism>
<dbReference type="SUPFAM" id="SSF54616">
    <property type="entry name" value="DNA-binding domain of Mlu1-box binding protein MBP1"/>
    <property type="match status" value="1"/>
</dbReference>
<accession>A0A6L9JRF6</accession>
<evidence type="ECO:0000313" key="1">
    <source>
        <dbReference type="EMBL" id="NDL41343.1"/>
    </source>
</evidence>
<dbReference type="GO" id="GO:0003677">
    <property type="term" value="F:DNA binding"/>
    <property type="evidence" value="ECO:0007669"/>
    <property type="project" value="UniProtKB-KW"/>
</dbReference>
<keyword evidence="1" id="KW-0238">DNA-binding</keyword>
<dbReference type="SMART" id="SM01252">
    <property type="entry name" value="KilA-N"/>
    <property type="match status" value="1"/>
</dbReference>
<dbReference type="AlphaFoldDB" id="A0A6L9JRF6"/>
<gene>
    <name evidence="1" type="ORF">GPY51_21970</name>
</gene>
<protein>
    <submittedName>
        <fullName evidence="1">DNA-binding protein</fullName>
    </submittedName>
</protein>
<dbReference type="RefSeq" id="WP_162107713.1">
    <property type="nucleotide sequence ID" value="NZ_CAWPHK010000079.1"/>
</dbReference>
<dbReference type="InterPro" id="IPR017880">
    <property type="entry name" value="KilA_N"/>
</dbReference>
<dbReference type="PROSITE" id="PS51301">
    <property type="entry name" value="KILA_N"/>
    <property type="match status" value="1"/>
</dbReference>
<sequence length="213" mass="24207">MNNIFPMEYEKQLFPFSNACWANATVAAKHFGKLTKDWLKLGSTKNYIREVGQELDIEAYNSKGEISPLLVNVEKGRNGGTWIHPELVIEFARWLSPKFARACDRHIKNMLISQNRTLTEDQIINLLTYQEPTTWVYQVVLPDVVYAEAKEAAKGSGEKIHQYLKPEASKLVEEQLKAVTMLANSCADYKDFEARCMSAFGVRGQLKLIYPAA</sequence>
<dbReference type="Pfam" id="PF04383">
    <property type="entry name" value="KilA-N"/>
    <property type="match status" value="1"/>
</dbReference>
<reference evidence="1 2" key="1">
    <citation type="submission" date="2019-12" db="EMBL/GenBank/DDBJ databases">
        <title>Engineering Photorhabdus to improve their lethality against agricultural pests.</title>
        <authorList>
            <person name="Machado R.A.R."/>
        </authorList>
    </citation>
    <scope>NUCLEOTIDE SEQUENCE [LARGE SCALE GENOMIC DNA]</scope>
    <source>
        <strain evidence="1 2">EN01</strain>
    </source>
</reference>
<dbReference type="InterPro" id="IPR036887">
    <property type="entry name" value="HTH_APSES_sf"/>
</dbReference>
<dbReference type="EMBL" id="WSFA01000079">
    <property type="protein sequence ID" value="NDL41343.1"/>
    <property type="molecule type" value="Genomic_DNA"/>
</dbReference>